<dbReference type="InterPro" id="IPR001314">
    <property type="entry name" value="Peptidase_S1A"/>
</dbReference>
<evidence type="ECO:0000256" key="12">
    <source>
        <dbReference type="ARBA" id="ARBA00038868"/>
    </source>
</evidence>
<evidence type="ECO:0000256" key="5">
    <source>
        <dbReference type="ARBA" id="ARBA00022757"/>
    </source>
</evidence>
<dbReference type="STRING" id="62324.A0A182RME6"/>
<feature type="domain" description="Peptidase S1" evidence="14">
    <location>
        <begin position="33"/>
        <end position="256"/>
    </location>
</feature>
<dbReference type="GO" id="GO:0005576">
    <property type="term" value="C:extracellular region"/>
    <property type="evidence" value="ECO:0007669"/>
    <property type="project" value="UniProtKB-SubCell"/>
</dbReference>
<keyword evidence="5" id="KW-0222">Digestion</keyword>
<comment type="catalytic activity">
    <reaction evidence="11">
        <text>Preferential cleavage: Arg-|-Xaa, Lys-|-Xaa.</text>
        <dbReference type="EC" id="3.4.21.4"/>
    </reaction>
</comment>
<dbReference type="AlphaFoldDB" id="A0A182RME6"/>
<reference evidence="15" key="1">
    <citation type="submission" date="2020-05" db="UniProtKB">
        <authorList>
            <consortium name="EnsemblMetazoa"/>
        </authorList>
    </citation>
    <scope>IDENTIFICATION</scope>
    <source>
        <strain evidence="15">FUMOZ</strain>
    </source>
</reference>
<dbReference type="PROSITE" id="PS00135">
    <property type="entry name" value="TRYPSIN_SER"/>
    <property type="match status" value="1"/>
</dbReference>
<dbReference type="InterPro" id="IPR009003">
    <property type="entry name" value="Peptidase_S1_PA"/>
</dbReference>
<sequence>MCVLLKILRIAVLAAVLIPPMACSSEGNDTNMIVGGFKVHIEDVPYQAALFYHGILLCGGSIIGLQWIITSYHCVDSLDPARYKIVVGSDDPHSGKRLKVKKVIVPPELFQSSNLVYDIGLLLLQEPLTFSKNVQCLQLLSSVDALVPGKPGYISGYGTSFEGGHDGGTLKAATINLLPASTCVKAYEELMREYMICAGFEEGMVDSCQGDSGGPLVVDGKLAGIIFYGRGCARPNNPGIYMSIPWFRDWIVNSIHVEGSPAERTLCGEN</sequence>
<comment type="similarity">
    <text evidence="10">Belongs to the peptidase S1 family. CLIP subfamily.</text>
</comment>
<accession>A0A182RME6</accession>
<keyword evidence="8" id="KW-0865">Zymogen</keyword>
<feature type="signal peptide" evidence="13">
    <location>
        <begin position="1"/>
        <end position="23"/>
    </location>
</feature>
<evidence type="ECO:0000256" key="11">
    <source>
        <dbReference type="ARBA" id="ARBA00036320"/>
    </source>
</evidence>
<keyword evidence="4 13" id="KW-0732">Signal</keyword>
<dbReference type="InterPro" id="IPR050430">
    <property type="entry name" value="Peptidase_S1"/>
</dbReference>
<keyword evidence="2" id="KW-0964">Secreted</keyword>
<dbReference type="VEuPathDB" id="VectorBase:AFUN007418"/>
<dbReference type="SMART" id="SM00020">
    <property type="entry name" value="Tryp_SPc"/>
    <property type="match status" value="1"/>
</dbReference>
<evidence type="ECO:0000256" key="8">
    <source>
        <dbReference type="ARBA" id="ARBA00023145"/>
    </source>
</evidence>
<dbReference type="PROSITE" id="PS50240">
    <property type="entry name" value="TRYPSIN_DOM"/>
    <property type="match status" value="1"/>
</dbReference>
<comment type="subcellular location">
    <subcellularLocation>
        <location evidence="1">Secreted</location>
    </subcellularLocation>
</comment>
<dbReference type="VEuPathDB" id="VectorBase:AFUN2_008716"/>
<feature type="chain" id="PRO_5021415962" description="trypsin" evidence="13">
    <location>
        <begin position="24"/>
        <end position="270"/>
    </location>
</feature>
<evidence type="ECO:0000256" key="3">
    <source>
        <dbReference type="ARBA" id="ARBA00022670"/>
    </source>
</evidence>
<evidence type="ECO:0000259" key="14">
    <source>
        <dbReference type="PROSITE" id="PS50240"/>
    </source>
</evidence>
<dbReference type="InterPro" id="IPR043504">
    <property type="entry name" value="Peptidase_S1_PA_chymotrypsin"/>
</dbReference>
<dbReference type="Pfam" id="PF00089">
    <property type="entry name" value="Trypsin"/>
    <property type="match status" value="1"/>
</dbReference>
<protein>
    <recommendedName>
        <fullName evidence="12">trypsin</fullName>
        <ecNumber evidence="12">3.4.21.4</ecNumber>
    </recommendedName>
</protein>
<dbReference type="PRINTS" id="PR00722">
    <property type="entry name" value="CHYMOTRYPSIN"/>
</dbReference>
<dbReference type="GO" id="GO:0004252">
    <property type="term" value="F:serine-type endopeptidase activity"/>
    <property type="evidence" value="ECO:0007669"/>
    <property type="project" value="UniProtKB-EC"/>
</dbReference>
<dbReference type="PANTHER" id="PTHR24276">
    <property type="entry name" value="POLYSERASE-RELATED"/>
    <property type="match status" value="1"/>
</dbReference>
<proteinExistence type="inferred from homology"/>
<organism evidence="15">
    <name type="scientific">Anopheles funestus</name>
    <name type="common">African malaria mosquito</name>
    <dbReference type="NCBI Taxonomy" id="62324"/>
    <lineage>
        <taxon>Eukaryota</taxon>
        <taxon>Metazoa</taxon>
        <taxon>Ecdysozoa</taxon>
        <taxon>Arthropoda</taxon>
        <taxon>Hexapoda</taxon>
        <taxon>Insecta</taxon>
        <taxon>Pterygota</taxon>
        <taxon>Neoptera</taxon>
        <taxon>Endopterygota</taxon>
        <taxon>Diptera</taxon>
        <taxon>Nematocera</taxon>
        <taxon>Culicoidea</taxon>
        <taxon>Culicidae</taxon>
        <taxon>Anophelinae</taxon>
        <taxon>Anopheles</taxon>
    </lineage>
</organism>
<evidence type="ECO:0000256" key="4">
    <source>
        <dbReference type="ARBA" id="ARBA00022729"/>
    </source>
</evidence>
<evidence type="ECO:0000256" key="10">
    <source>
        <dbReference type="ARBA" id="ARBA00024195"/>
    </source>
</evidence>
<dbReference type="FunFam" id="2.40.10.10:FF:000068">
    <property type="entry name" value="transmembrane protease serine 2"/>
    <property type="match status" value="1"/>
</dbReference>
<dbReference type="CDD" id="cd00190">
    <property type="entry name" value="Tryp_SPc"/>
    <property type="match status" value="1"/>
</dbReference>
<keyword evidence="9" id="KW-1015">Disulfide bond</keyword>
<dbReference type="PANTHER" id="PTHR24276:SF97">
    <property type="entry name" value="GH13245P2-RELATED"/>
    <property type="match status" value="1"/>
</dbReference>
<evidence type="ECO:0000256" key="13">
    <source>
        <dbReference type="SAM" id="SignalP"/>
    </source>
</evidence>
<evidence type="ECO:0000256" key="9">
    <source>
        <dbReference type="ARBA" id="ARBA00023157"/>
    </source>
</evidence>
<dbReference type="EnsemblMetazoa" id="AFUN007418-RA">
    <property type="protein sequence ID" value="AFUN007418-PA"/>
    <property type="gene ID" value="AFUN007418"/>
</dbReference>
<evidence type="ECO:0000313" key="15">
    <source>
        <dbReference type="EnsemblMetazoa" id="AFUN007418-PA"/>
    </source>
</evidence>
<dbReference type="Gene3D" id="2.40.10.10">
    <property type="entry name" value="Trypsin-like serine proteases"/>
    <property type="match status" value="1"/>
</dbReference>
<dbReference type="SUPFAM" id="SSF50494">
    <property type="entry name" value="Trypsin-like serine proteases"/>
    <property type="match status" value="1"/>
</dbReference>
<dbReference type="EC" id="3.4.21.4" evidence="12"/>
<evidence type="ECO:0000256" key="7">
    <source>
        <dbReference type="ARBA" id="ARBA00022825"/>
    </source>
</evidence>
<dbReference type="GO" id="GO:0007586">
    <property type="term" value="P:digestion"/>
    <property type="evidence" value="ECO:0007669"/>
    <property type="project" value="UniProtKB-KW"/>
</dbReference>
<evidence type="ECO:0000256" key="2">
    <source>
        <dbReference type="ARBA" id="ARBA00022525"/>
    </source>
</evidence>
<evidence type="ECO:0000256" key="6">
    <source>
        <dbReference type="ARBA" id="ARBA00022801"/>
    </source>
</evidence>
<keyword evidence="7" id="KW-0720">Serine protease</keyword>
<dbReference type="InterPro" id="IPR001254">
    <property type="entry name" value="Trypsin_dom"/>
</dbReference>
<evidence type="ECO:0000256" key="1">
    <source>
        <dbReference type="ARBA" id="ARBA00004613"/>
    </source>
</evidence>
<dbReference type="GO" id="GO:0006508">
    <property type="term" value="P:proteolysis"/>
    <property type="evidence" value="ECO:0007669"/>
    <property type="project" value="UniProtKB-KW"/>
</dbReference>
<dbReference type="InterPro" id="IPR033116">
    <property type="entry name" value="TRYPSIN_SER"/>
</dbReference>
<dbReference type="FunFam" id="2.40.10.10:FF:000002">
    <property type="entry name" value="Transmembrane protease serine"/>
    <property type="match status" value="1"/>
</dbReference>
<name>A0A182RME6_ANOFN</name>
<keyword evidence="3" id="KW-0645">Protease</keyword>
<keyword evidence="6" id="KW-0378">Hydrolase</keyword>